<dbReference type="Pfam" id="PF00096">
    <property type="entry name" value="zf-C2H2"/>
    <property type="match status" value="3"/>
</dbReference>
<evidence type="ECO:0000256" key="3">
    <source>
        <dbReference type="ARBA" id="ARBA00022737"/>
    </source>
</evidence>
<dbReference type="InterPro" id="IPR013087">
    <property type="entry name" value="Znf_C2H2_type"/>
</dbReference>
<dbReference type="GO" id="GO:0000978">
    <property type="term" value="F:RNA polymerase II cis-regulatory region sequence-specific DNA binding"/>
    <property type="evidence" value="ECO:0007669"/>
    <property type="project" value="TreeGrafter"/>
</dbReference>
<dbReference type="STRING" id="307972.A0A2G8L367"/>
<dbReference type="PANTHER" id="PTHR23235">
    <property type="entry name" value="KRUEPPEL-LIKE TRANSCRIPTION FACTOR"/>
    <property type="match status" value="1"/>
</dbReference>
<evidence type="ECO:0000256" key="6">
    <source>
        <dbReference type="ARBA" id="ARBA00023015"/>
    </source>
</evidence>
<dbReference type="FunFam" id="3.30.160.60:FF:000064">
    <property type="entry name" value="Early growth response protein 3"/>
    <property type="match status" value="1"/>
</dbReference>
<keyword evidence="9" id="KW-0539">Nucleus</keyword>
<feature type="domain" description="C2H2-type" evidence="12">
    <location>
        <begin position="397"/>
        <end position="424"/>
    </location>
</feature>
<feature type="domain" description="C2H2-type" evidence="12">
    <location>
        <begin position="367"/>
        <end position="396"/>
    </location>
</feature>
<keyword evidence="14" id="KW-1185">Reference proteome</keyword>
<evidence type="ECO:0000256" key="4">
    <source>
        <dbReference type="ARBA" id="ARBA00022771"/>
    </source>
</evidence>
<keyword evidence="8" id="KW-0804">Transcription</keyword>
<evidence type="ECO:0000256" key="10">
    <source>
        <dbReference type="PROSITE-ProRule" id="PRU00042"/>
    </source>
</evidence>
<keyword evidence="6" id="KW-0805">Transcription regulation</keyword>
<dbReference type="AlphaFoldDB" id="A0A2G8L367"/>
<feature type="region of interest" description="Disordered" evidence="11">
    <location>
        <begin position="109"/>
        <end position="142"/>
    </location>
</feature>
<gene>
    <name evidence="13" type="ORF">BSL78_08425</name>
</gene>
<evidence type="ECO:0000313" key="13">
    <source>
        <dbReference type="EMBL" id="PIK54688.1"/>
    </source>
</evidence>
<accession>A0A2G8L367</accession>
<dbReference type="EMBL" id="MRZV01000238">
    <property type="protein sequence ID" value="PIK54688.1"/>
    <property type="molecule type" value="Genomic_DNA"/>
</dbReference>
<protein>
    <submittedName>
        <fullName evidence="13">Putative early growth response protein 1-B-like isoform X1</fullName>
    </submittedName>
</protein>
<feature type="region of interest" description="Disordered" evidence="11">
    <location>
        <begin position="467"/>
        <end position="508"/>
    </location>
</feature>
<evidence type="ECO:0000256" key="5">
    <source>
        <dbReference type="ARBA" id="ARBA00022833"/>
    </source>
</evidence>
<dbReference type="InterPro" id="IPR036236">
    <property type="entry name" value="Znf_C2H2_sf"/>
</dbReference>
<keyword evidence="2" id="KW-0479">Metal-binding</keyword>
<dbReference type="GO" id="GO:0005634">
    <property type="term" value="C:nucleus"/>
    <property type="evidence" value="ECO:0007669"/>
    <property type="project" value="UniProtKB-SubCell"/>
</dbReference>
<reference evidence="13 14" key="1">
    <citation type="journal article" date="2017" name="PLoS Biol.">
        <title>The sea cucumber genome provides insights into morphological evolution and visceral regeneration.</title>
        <authorList>
            <person name="Zhang X."/>
            <person name="Sun L."/>
            <person name="Yuan J."/>
            <person name="Sun Y."/>
            <person name="Gao Y."/>
            <person name="Zhang L."/>
            <person name="Li S."/>
            <person name="Dai H."/>
            <person name="Hamel J.F."/>
            <person name="Liu C."/>
            <person name="Yu Y."/>
            <person name="Liu S."/>
            <person name="Lin W."/>
            <person name="Guo K."/>
            <person name="Jin S."/>
            <person name="Xu P."/>
            <person name="Storey K.B."/>
            <person name="Huan P."/>
            <person name="Zhang T."/>
            <person name="Zhou Y."/>
            <person name="Zhang J."/>
            <person name="Lin C."/>
            <person name="Li X."/>
            <person name="Xing L."/>
            <person name="Huo D."/>
            <person name="Sun M."/>
            <person name="Wang L."/>
            <person name="Mercier A."/>
            <person name="Li F."/>
            <person name="Yang H."/>
            <person name="Xiang J."/>
        </authorList>
    </citation>
    <scope>NUCLEOTIDE SEQUENCE [LARGE SCALE GENOMIC DNA]</scope>
    <source>
        <strain evidence="13">Shaxun</strain>
        <tissue evidence="13">Muscle</tissue>
    </source>
</reference>
<dbReference type="OrthoDB" id="10018191at2759"/>
<dbReference type="PROSITE" id="PS00028">
    <property type="entry name" value="ZINC_FINGER_C2H2_1"/>
    <property type="match status" value="3"/>
</dbReference>
<dbReference type="SMART" id="SM00355">
    <property type="entry name" value="ZnF_C2H2"/>
    <property type="match status" value="3"/>
</dbReference>
<organism evidence="13 14">
    <name type="scientific">Stichopus japonicus</name>
    <name type="common">Sea cucumber</name>
    <dbReference type="NCBI Taxonomy" id="307972"/>
    <lineage>
        <taxon>Eukaryota</taxon>
        <taxon>Metazoa</taxon>
        <taxon>Echinodermata</taxon>
        <taxon>Eleutherozoa</taxon>
        <taxon>Echinozoa</taxon>
        <taxon>Holothuroidea</taxon>
        <taxon>Aspidochirotacea</taxon>
        <taxon>Aspidochirotida</taxon>
        <taxon>Stichopodidae</taxon>
        <taxon>Apostichopus</taxon>
    </lineage>
</organism>
<feature type="domain" description="C2H2-type" evidence="12">
    <location>
        <begin position="425"/>
        <end position="452"/>
    </location>
</feature>
<keyword evidence="3" id="KW-0677">Repeat</keyword>
<keyword evidence="4 10" id="KW-0863">Zinc-finger</keyword>
<proteinExistence type="predicted"/>
<dbReference type="PANTHER" id="PTHR23235:SF60">
    <property type="entry name" value="STRIPE, ISOFORM D"/>
    <property type="match status" value="1"/>
</dbReference>
<feature type="region of interest" description="Disordered" evidence="11">
    <location>
        <begin position="342"/>
        <end position="366"/>
    </location>
</feature>
<keyword evidence="7" id="KW-0238">DNA-binding</keyword>
<evidence type="ECO:0000256" key="7">
    <source>
        <dbReference type="ARBA" id="ARBA00023125"/>
    </source>
</evidence>
<dbReference type="PROSITE" id="PS50157">
    <property type="entry name" value="ZINC_FINGER_C2H2_2"/>
    <property type="match status" value="3"/>
</dbReference>
<evidence type="ECO:0000256" key="2">
    <source>
        <dbReference type="ARBA" id="ARBA00022723"/>
    </source>
</evidence>
<evidence type="ECO:0000256" key="11">
    <source>
        <dbReference type="SAM" id="MobiDB-lite"/>
    </source>
</evidence>
<dbReference type="Proteomes" id="UP000230750">
    <property type="component" value="Unassembled WGS sequence"/>
</dbReference>
<evidence type="ECO:0000256" key="1">
    <source>
        <dbReference type="ARBA" id="ARBA00004123"/>
    </source>
</evidence>
<evidence type="ECO:0000259" key="12">
    <source>
        <dbReference type="PROSITE" id="PS50157"/>
    </source>
</evidence>
<keyword evidence="5" id="KW-0862">Zinc</keyword>
<comment type="subcellular location">
    <subcellularLocation>
        <location evidence="1">Nucleus</location>
    </subcellularLocation>
</comment>
<evidence type="ECO:0000256" key="9">
    <source>
        <dbReference type="ARBA" id="ARBA00023242"/>
    </source>
</evidence>
<sequence length="508" mass="55817">MPSEHYPKKSVEMRMDLDTLSQVALSQTEIGHISQHIASDLGYYKNIPLSAEDLTTMAHNPDIFSHVNVLPLSDTMEEFEYKPQVTEGGYIDTNHNMNTYPTGHPTAMSPATTHNSVSPVPSASPDNSCSPHSGWWPSSSTPVGTDRPITSLADTIGGIITSSSSLINEPPCSQSIVGGSPVHPMPTDTFTPTSTCYDPITTTDITSQLQSFSCCYTLPTTVSMDSSPTSFETMPQNINLHQSQLISTTNIPCTQFDTPIKLEVMRYSWPGNSTDVTSGPGFGRPILHADDLEISQPPVSGPQQLPQAAAVSRHQGLSEGLMMQITPNADVLRQPYQVIPSSVGKTTTSKPRKYLQKGKTPPHERPYACPAENCDRRFSRSDELTRHIRIHTGHKPFQCRICLRNFSRSDHLTTHIRTHTGEKPFQCETCGRKFARSDERKRHSKIHLRQKVKKEADLMKNVGSCSYQQSSSPVEANQLSQRVSTPPQLSPCVSNPAAVPISPPLTTS</sequence>
<dbReference type="Gene3D" id="3.30.160.60">
    <property type="entry name" value="Classic Zinc Finger"/>
    <property type="match status" value="3"/>
</dbReference>
<dbReference type="GO" id="GO:0008270">
    <property type="term" value="F:zinc ion binding"/>
    <property type="evidence" value="ECO:0007669"/>
    <property type="project" value="UniProtKB-KW"/>
</dbReference>
<name>A0A2G8L367_STIJA</name>
<comment type="caution">
    <text evidence="13">The sequence shown here is derived from an EMBL/GenBank/DDBJ whole genome shotgun (WGS) entry which is preliminary data.</text>
</comment>
<evidence type="ECO:0000256" key="8">
    <source>
        <dbReference type="ARBA" id="ARBA00023163"/>
    </source>
</evidence>
<feature type="compositionally biased region" description="Polar residues" evidence="11">
    <location>
        <begin position="467"/>
        <end position="493"/>
    </location>
</feature>
<dbReference type="GO" id="GO:0000981">
    <property type="term" value="F:DNA-binding transcription factor activity, RNA polymerase II-specific"/>
    <property type="evidence" value="ECO:0007669"/>
    <property type="project" value="TreeGrafter"/>
</dbReference>
<evidence type="ECO:0000313" key="14">
    <source>
        <dbReference type="Proteomes" id="UP000230750"/>
    </source>
</evidence>
<dbReference type="SUPFAM" id="SSF57667">
    <property type="entry name" value="beta-beta-alpha zinc fingers"/>
    <property type="match status" value="2"/>
</dbReference>